<dbReference type="EMBL" id="AFWV01000012">
    <property type="protein sequence ID" value="EGV17123.1"/>
    <property type="molecule type" value="Genomic_DNA"/>
</dbReference>
<sequence>MSAAKNQRVGSPRSTRRRALLVSAIILGLTAALALSVHPLLNSRWFQERLSDYIGLSIAWESARLRPSGQLGLRDLRIARDDPHWPVALALHQAAVQLELPALLHRELRVLRLDAEGIRSLRFGAYRLEGDGNLAIEGAGLRHDHIGIESLRFDLNKASVLRDEATLSRDLAIGARMQLLPLSLADNPGAQILRFISGDLDLSAKADAWDLFNDYLQDIPWLSLSGHGDLTAELSIDRGHLEPGSRVRLDSPSLGVGLDPGADSEAAANGASSRIGDDSLYRLAGAGRVELQVVSNAAGQTETVLGVDLTDVEMRDPDEDARFLDSRAFRLESRIAGADLLQPPDLPEQTTLTWTSAVVPDIAVFSRYLPPGTPVALRGGLAGLDAVLTWEDDRLHGALDLYGDDVRLTLLDTDVEGKLNLDLRINALNPAEQTLDLSGTRLRLEALADARAQTSAPLITRFSLDEATFRLTRPIAELRAMVRRPEPLPVDGRLLVSGEINHLGFFDAFLGNTLGGRGIRLDGSGTLLTELNILDGTPASGSRLAVEAGALSVGLLDFQIGGAGALDARWQDSDAGETLMLETRFTEASLRHRDEPRPLLDSARIALDIETPAPSGHALTDISADAARVDVRWDGARMPDVGVLNRYLPEQAPFRLRGGRATSEGSVRLDAQRASGALQLTGEDIRGELFEKPVEGGLRLDLALKGADLNGSTLDLSGSRLELQAGGDIGNERLRTILNLEQARFTDWLDATSKPNRALQGRITLDGHVTQLGFLDNFLPREHGVRMRGAGRIDADLIFGQETLAPGSRVRIDASPLQVDFLDYRAQGNGRLSLETDGRARDPGAALSLTLPAFSLGLQDGSESYIEGQGLSLESRTPSLKRATGAQPARNVTTRISLPEAKLGDLSVYNRYLPKDAGLALLSGSADLSMVFNLEGQDADGEINLQSHDTRIRMDTQELGGNLVLEARLREGDIASMTFDASGSRIRLDGMTLTEPDGSETADWWAQLQLDEARLVWTEPLALESRLTLGMRDTGLLARLFIAGARERDWLARLLTVPDVEGTARVRLRDESIHLWNARLSAGPLVLFADLEMRDSLLNGELSAVIQPFSVSISLTDSKPKLHLVNSPGLHRD</sequence>
<dbReference type="AlphaFoldDB" id="F9UF86"/>
<gene>
    <name evidence="1" type="ORF">ThimaDRAFT_3589</name>
</gene>
<evidence type="ECO:0000313" key="2">
    <source>
        <dbReference type="Proteomes" id="UP000005459"/>
    </source>
</evidence>
<reference evidence="1 2" key="1">
    <citation type="submission" date="2011-06" db="EMBL/GenBank/DDBJ databases">
        <title>The draft genome of Thiocapsa marina 5811.</title>
        <authorList>
            <consortium name="US DOE Joint Genome Institute (JGI-PGF)"/>
            <person name="Lucas S."/>
            <person name="Han J."/>
            <person name="Cheng J.-F."/>
            <person name="Goodwin L."/>
            <person name="Pitluck S."/>
            <person name="Peters L."/>
            <person name="Land M.L."/>
            <person name="Hauser L."/>
            <person name="Vogl K."/>
            <person name="Liu Z."/>
            <person name="Imhoff J."/>
            <person name="Thiel V."/>
            <person name="Frigaard N.-U."/>
            <person name="Bryant D."/>
            <person name="Woyke T.J."/>
        </authorList>
    </citation>
    <scope>NUCLEOTIDE SEQUENCE [LARGE SCALE GENOMIC DNA]</scope>
    <source>
        <strain evidence="1 2">5811</strain>
    </source>
</reference>
<name>F9UF86_9GAMM</name>
<protein>
    <submittedName>
        <fullName evidence="1">Uncharacterized protein</fullName>
    </submittedName>
</protein>
<accession>F9UF86</accession>
<dbReference type="eggNOG" id="COG2911">
    <property type="taxonomic scope" value="Bacteria"/>
</dbReference>
<dbReference type="OrthoDB" id="6126320at2"/>
<keyword evidence="2" id="KW-1185">Reference proteome</keyword>
<dbReference type="Proteomes" id="UP000005459">
    <property type="component" value="Unassembled WGS sequence"/>
</dbReference>
<dbReference type="STRING" id="768671.ThimaDRAFT_3589"/>
<dbReference type="RefSeq" id="WP_007194461.1">
    <property type="nucleotide sequence ID" value="NZ_AFWV01000012.1"/>
</dbReference>
<organism evidence="1 2">
    <name type="scientific">Thiocapsa marina 5811</name>
    <dbReference type="NCBI Taxonomy" id="768671"/>
    <lineage>
        <taxon>Bacteria</taxon>
        <taxon>Pseudomonadati</taxon>
        <taxon>Pseudomonadota</taxon>
        <taxon>Gammaproteobacteria</taxon>
        <taxon>Chromatiales</taxon>
        <taxon>Chromatiaceae</taxon>
        <taxon>Thiocapsa</taxon>
    </lineage>
</organism>
<proteinExistence type="predicted"/>
<evidence type="ECO:0000313" key="1">
    <source>
        <dbReference type="EMBL" id="EGV17123.1"/>
    </source>
</evidence>